<gene>
    <name evidence="2" type="ORF">GGD55_002743</name>
</gene>
<name>A0A7W8UAX5_9HYPH</name>
<dbReference type="AlphaFoldDB" id="A0A7W8UAX5"/>
<keyword evidence="3" id="KW-1185">Reference proteome</keyword>
<dbReference type="EMBL" id="JACHBK010000005">
    <property type="protein sequence ID" value="MBB5536039.1"/>
    <property type="molecule type" value="Genomic_DNA"/>
</dbReference>
<evidence type="ECO:0000313" key="2">
    <source>
        <dbReference type="EMBL" id="MBB5536039.1"/>
    </source>
</evidence>
<reference evidence="2 3" key="1">
    <citation type="submission" date="2020-08" db="EMBL/GenBank/DDBJ databases">
        <title>Genomic Encyclopedia of Type Strains, Phase IV (KMG-V): Genome sequencing to study the core and pangenomes of soil and plant-associated prokaryotes.</title>
        <authorList>
            <person name="Whitman W."/>
        </authorList>
    </citation>
    <scope>NUCLEOTIDE SEQUENCE [LARGE SCALE GENOMIC DNA]</scope>
    <source>
        <strain evidence="2 3">SEMIA 4084</strain>
    </source>
</reference>
<keyword evidence="1" id="KW-1133">Transmembrane helix</keyword>
<evidence type="ECO:0000313" key="3">
    <source>
        <dbReference type="Proteomes" id="UP000585507"/>
    </source>
</evidence>
<dbReference type="Proteomes" id="UP000585507">
    <property type="component" value="Unassembled WGS sequence"/>
</dbReference>
<organism evidence="2 3">
    <name type="scientific">Rhizobium giardinii</name>
    <dbReference type="NCBI Taxonomy" id="56731"/>
    <lineage>
        <taxon>Bacteria</taxon>
        <taxon>Pseudomonadati</taxon>
        <taxon>Pseudomonadota</taxon>
        <taxon>Alphaproteobacteria</taxon>
        <taxon>Hyphomicrobiales</taxon>
        <taxon>Rhizobiaceae</taxon>
        <taxon>Rhizobium/Agrobacterium group</taxon>
        <taxon>Rhizobium</taxon>
    </lineage>
</organism>
<protein>
    <submittedName>
        <fullName evidence="2">Uncharacterized protein</fullName>
    </submittedName>
</protein>
<comment type="caution">
    <text evidence="2">The sequence shown here is derived from an EMBL/GenBank/DDBJ whole genome shotgun (WGS) entry which is preliminary data.</text>
</comment>
<feature type="transmembrane region" description="Helical" evidence="1">
    <location>
        <begin position="30"/>
        <end position="54"/>
    </location>
</feature>
<evidence type="ECO:0000256" key="1">
    <source>
        <dbReference type="SAM" id="Phobius"/>
    </source>
</evidence>
<keyword evidence="1" id="KW-0472">Membrane</keyword>
<accession>A0A7W8UAX5</accession>
<proteinExistence type="predicted"/>
<sequence>MDTDKAPSRFGLLAELPDKTRKIVVGPDKVMMIVSVIAVAAFVIYSVLMLYAIMTVS</sequence>
<dbReference type="RefSeq" id="WP_018327658.1">
    <property type="nucleotide sequence ID" value="NZ_JACHBK010000005.1"/>
</dbReference>
<keyword evidence="1" id="KW-0812">Transmembrane</keyword>